<comment type="subcellular location">
    <subcellularLocation>
        <location evidence="1">Nucleus</location>
    </subcellularLocation>
</comment>
<sequence>MKCSAFFDPIGYSVLSRAEQSAVERVLRDKVDEFSSDSPSSSSSTATTLLLQPTISPPQFLPTKKTNKQSTFKQFIKPPDSALNNCSSTHTPNRADISEELTKYRTLAVSQANLITNPNNDYEPDALRFWRNNASGLPLLSRMATRYLTTPATSVPSESCFSRANYLYRKQRSHLTPQNLCYSVFLQDKLEN</sequence>
<dbReference type="GO" id="GO:0008270">
    <property type="term" value="F:zinc ion binding"/>
    <property type="evidence" value="ECO:0007669"/>
    <property type="project" value="UniProtKB-KW"/>
</dbReference>
<evidence type="ECO:0000313" key="7">
    <source>
        <dbReference type="EMBL" id="CAF0827237.1"/>
    </source>
</evidence>
<organism evidence="7 9">
    <name type="scientific">Didymodactylos carnosus</name>
    <dbReference type="NCBI Taxonomy" id="1234261"/>
    <lineage>
        <taxon>Eukaryota</taxon>
        <taxon>Metazoa</taxon>
        <taxon>Spiralia</taxon>
        <taxon>Gnathifera</taxon>
        <taxon>Rotifera</taxon>
        <taxon>Eurotatoria</taxon>
        <taxon>Bdelloidea</taxon>
        <taxon>Philodinida</taxon>
        <taxon>Philodinidae</taxon>
        <taxon>Didymodactylos</taxon>
    </lineage>
</organism>
<accession>A0A8S2D6V2</accession>
<dbReference type="EMBL" id="CAJNOK010001729">
    <property type="protein sequence ID" value="CAF0827237.1"/>
    <property type="molecule type" value="Genomic_DNA"/>
</dbReference>
<dbReference type="GO" id="GO:0005634">
    <property type="term" value="C:nucleus"/>
    <property type="evidence" value="ECO:0007669"/>
    <property type="project" value="UniProtKB-SubCell"/>
</dbReference>
<keyword evidence="5" id="KW-0539">Nucleus</keyword>
<dbReference type="Proteomes" id="UP000677228">
    <property type="component" value="Unassembled WGS sequence"/>
</dbReference>
<proteinExistence type="predicted"/>
<reference evidence="7" key="1">
    <citation type="submission" date="2021-02" db="EMBL/GenBank/DDBJ databases">
        <authorList>
            <person name="Nowell W R."/>
        </authorList>
    </citation>
    <scope>NUCLEOTIDE SEQUENCE</scope>
</reference>
<evidence type="ECO:0000256" key="4">
    <source>
        <dbReference type="ARBA" id="ARBA00022833"/>
    </source>
</evidence>
<evidence type="ECO:0000256" key="3">
    <source>
        <dbReference type="ARBA" id="ARBA00022771"/>
    </source>
</evidence>
<dbReference type="EMBL" id="CAJOBA010001729">
    <property type="protein sequence ID" value="CAF3611740.1"/>
    <property type="molecule type" value="Genomic_DNA"/>
</dbReference>
<dbReference type="Pfam" id="PF05699">
    <property type="entry name" value="Dimer_Tnp_hAT"/>
    <property type="match status" value="1"/>
</dbReference>
<dbReference type="InterPro" id="IPR012337">
    <property type="entry name" value="RNaseH-like_sf"/>
</dbReference>
<keyword evidence="4" id="KW-0862">Zinc</keyword>
<keyword evidence="2" id="KW-0479">Metal-binding</keyword>
<dbReference type="Proteomes" id="UP000682733">
    <property type="component" value="Unassembled WGS sequence"/>
</dbReference>
<evidence type="ECO:0000313" key="9">
    <source>
        <dbReference type="Proteomes" id="UP000677228"/>
    </source>
</evidence>
<dbReference type="SUPFAM" id="SSF53098">
    <property type="entry name" value="Ribonuclease H-like"/>
    <property type="match status" value="1"/>
</dbReference>
<dbReference type="PANTHER" id="PTHR46481:SF10">
    <property type="entry name" value="ZINC FINGER BED DOMAIN-CONTAINING PROTEIN 39"/>
    <property type="match status" value="1"/>
</dbReference>
<protein>
    <recommendedName>
        <fullName evidence="6">HAT C-terminal dimerisation domain-containing protein</fullName>
    </recommendedName>
</protein>
<dbReference type="AlphaFoldDB" id="A0A8S2D6V2"/>
<feature type="domain" description="HAT C-terminal dimerisation" evidence="6">
    <location>
        <begin position="123"/>
        <end position="190"/>
    </location>
</feature>
<evidence type="ECO:0000256" key="2">
    <source>
        <dbReference type="ARBA" id="ARBA00022723"/>
    </source>
</evidence>
<dbReference type="PANTHER" id="PTHR46481">
    <property type="entry name" value="ZINC FINGER BED DOMAIN-CONTAINING PROTEIN 4"/>
    <property type="match status" value="1"/>
</dbReference>
<keyword evidence="3" id="KW-0863">Zinc-finger</keyword>
<gene>
    <name evidence="7" type="ORF">OVA965_LOCUS5960</name>
    <name evidence="8" type="ORF">TMI583_LOCUS5956</name>
</gene>
<evidence type="ECO:0000256" key="5">
    <source>
        <dbReference type="ARBA" id="ARBA00023242"/>
    </source>
</evidence>
<comment type="caution">
    <text evidence="7">The sequence shown here is derived from an EMBL/GenBank/DDBJ whole genome shotgun (WGS) entry which is preliminary data.</text>
</comment>
<dbReference type="InterPro" id="IPR052035">
    <property type="entry name" value="ZnF_BED_domain_contain"/>
</dbReference>
<evidence type="ECO:0000313" key="8">
    <source>
        <dbReference type="EMBL" id="CAF3611740.1"/>
    </source>
</evidence>
<dbReference type="GO" id="GO:0046983">
    <property type="term" value="F:protein dimerization activity"/>
    <property type="evidence" value="ECO:0007669"/>
    <property type="project" value="InterPro"/>
</dbReference>
<evidence type="ECO:0000259" key="6">
    <source>
        <dbReference type="Pfam" id="PF05699"/>
    </source>
</evidence>
<name>A0A8S2D6V2_9BILA</name>
<evidence type="ECO:0000256" key="1">
    <source>
        <dbReference type="ARBA" id="ARBA00004123"/>
    </source>
</evidence>
<dbReference type="InterPro" id="IPR008906">
    <property type="entry name" value="HATC_C_dom"/>
</dbReference>